<feature type="compositionally biased region" description="Pro residues" evidence="1">
    <location>
        <begin position="357"/>
        <end position="368"/>
    </location>
</feature>
<feature type="compositionally biased region" description="Polar residues" evidence="1">
    <location>
        <begin position="266"/>
        <end position="285"/>
    </location>
</feature>
<dbReference type="AlphaFoldDB" id="A0A9W4UUA9"/>
<proteinExistence type="predicted"/>
<name>A0A9W4UUA9_9PLEO</name>
<feature type="compositionally biased region" description="Basic residues" evidence="1">
    <location>
        <begin position="144"/>
        <end position="157"/>
    </location>
</feature>
<gene>
    <name evidence="2" type="ORF">PDIGIT_LOCUS15410</name>
</gene>
<feature type="compositionally biased region" description="Polar residues" evidence="1">
    <location>
        <begin position="51"/>
        <end position="73"/>
    </location>
</feature>
<dbReference type="EMBL" id="CAOQHR010000013">
    <property type="protein sequence ID" value="CAI6342205.1"/>
    <property type="molecule type" value="Genomic_DNA"/>
</dbReference>
<feature type="region of interest" description="Disordered" evidence="1">
    <location>
        <begin position="190"/>
        <end position="209"/>
    </location>
</feature>
<reference evidence="2" key="1">
    <citation type="submission" date="2023-01" db="EMBL/GenBank/DDBJ databases">
        <authorList>
            <person name="Van Ghelder C."/>
            <person name="Rancurel C."/>
        </authorList>
    </citation>
    <scope>NUCLEOTIDE SEQUENCE</scope>
    <source>
        <strain evidence="2">CNCM I-4278</strain>
    </source>
</reference>
<dbReference type="Proteomes" id="UP001152607">
    <property type="component" value="Unassembled WGS sequence"/>
</dbReference>
<feature type="region of interest" description="Disordered" evidence="1">
    <location>
        <begin position="349"/>
        <end position="380"/>
    </location>
</feature>
<keyword evidence="3" id="KW-1185">Reference proteome</keyword>
<feature type="compositionally biased region" description="Basic and acidic residues" evidence="1">
    <location>
        <begin position="79"/>
        <end position="97"/>
    </location>
</feature>
<feature type="region of interest" description="Disordered" evidence="1">
    <location>
        <begin position="134"/>
        <end position="162"/>
    </location>
</feature>
<comment type="caution">
    <text evidence="2">The sequence shown here is derived from an EMBL/GenBank/DDBJ whole genome shotgun (WGS) entry which is preliminary data.</text>
</comment>
<evidence type="ECO:0000256" key="1">
    <source>
        <dbReference type="SAM" id="MobiDB-lite"/>
    </source>
</evidence>
<feature type="compositionally biased region" description="Acidic residues" evidence="1">
    <location>
        <begin position="235"/>
        <end position="245"/>
    </location>
</feature>
<evidence type="ECO:0000313" key="3">
    <source>
        <dbReference type="Proteomes" id="UP001152607"/>
    </source>
</evidence>
<accession>A0A9W4UUA9</accession>
<protein>
    <submittedName>
        <fullName evidence="2">Uncharacterized protein</fullName>
    </submittedName>
</protein>
<feature type="region of interest" description="Disordered" evidence="1">
    <location>
        <begin position="235"/>
        <end position="304"/>
    </location>
</feature>
<organism evidence="2 3">
    <name type="scientific">Periconia digitata</name>
    <dbReference type="NCBI Taxonomy" id="1303443"/>
    <lineage>
        <taxon>Eukaryota</taxon>
        <taxon>Fungi</taxon>
        <taxon>Dikarya</taxon>
        <taxon>Ascomycota</taxon>
        <taxon>Pezizomycotina</taxon>
        <taxon>Dothideomycetes</taxon>
        <taxon>Pleosporomycetidae</taxon>
        <taxon>Pleosporales</taxon>
        <taxon>Massarineae</taxon>
        <taxon>Periconiaceae</taxon>
        <taxon>Periconia</taxon>
    </lineage>
</organism>
<feature type="region of interest" description="Disordered" evidence="1">
    <location>
        <begin position="49"/>
        <end position="100"/>
    </location>
</feature>
<evidence type="ECO:0000313" key="2">
    <source>
        <dbReference type="EMBL" id="CAI6342205.1"/>
    </source>
</evidence>
<sequence>MLTRNPEMDQRHALDTDEFLDTAAAKPCRLPERHASWTELPEKTYKFMKSTKASRNCSKQAPNTSADVNNTRTMTRRSTHSDDDSKLSTAPHSDRLSRGSVPDLKVLVSFQTSSVGTNDIPKDDDKTSARVHDKIISNPQSQKHSPRKKRRASRKHRVDSPVQGTCQVTQNENLAPVKQAEHTLRRRFKAKHYPKKAKKGHRSTRKVSRLSRSLAHLKFLPSKSPLRNEVVFDEDEVGGDSDGTSDCDRSLVWDPDLTNDEDITDSAMTPTPLSPTSHGKASSFESHNRTPKLTAPTPRGILLSRSHDINPISTRRPEFAFPRSPATPHIPTQPIHSHNINTVSNSRPKFACSNPPTTQPIPTQPITPPKSTKPEKSQKLSLWTKTKAVVKKVVKKKSMLSQW</sequence>